<dbReference type="Gene3D" id="3.10.129.10">
    <property type="entry name" value="Hotdog Thioesterase"/>
    <property type="match status" value="1"/>
</dbReference>
<keyword evidence="2" id="KW-1185">Reference proteome</keyword>
<gene>
    <name evidence="1" type="ORF">J2Z82_002769</name>
</gene>
<dbReference type="Proteomes" id="UP001519328">
    <property type="component" value="Unassembled WGS sequence"/>
</dbReference>
<dbReference type="InterPro" id="IPR029069">
    <property type="entry name" value="HotDog_dom_sf"/>
</dbReference>
<protein>
    <submittedName>
        <fullName evidence="1">Acyl dehydratase</fullName>
    </submittedName>
</protein>
<dbReference type="SUPFAM" id="SSF54637">
    <property type="entry name" value="Thioesterase/thiol ester dehydrase-isomerase"/>
    <property type="match status" value="1"/>
</dbReference>
<accession>A0ABS4HGR6</accession>
<dbReference type="EMBL" id="JAGGKK010000015">
    <property type="protein sequence ID" value="MBP1949814.1"/>
    <property type="molecule type" value="Genomic_DNA"/>
</dbReference>
<sequence length="73" mass="8134">MDILGRDCIGGAGADMQFKAPVIPNDQLKGQFKVANKRMLSDEKRGILTIEVVIHNQKEEEVFSAQTNVFMLV</sequence>
<evidence type="ECO:0000313" key="2">
    <source>
        <dbReference type="Proteomes" id="UP001519328"/>
    </source>
</evidence>
<name>A0ABS4HGR6_9BACI</name>
<evidence type="ECO:0000313" key="1">
    <source>
        <dbReference type="EMBL" id="MBP1949814.1"/>
    </source>
</evidence>
<organism evidence="1 2">
    <name type="scientific">Virgibacillus litoralis</name>
    <dbReference type="NCBI Taxonomy" id="578221"/>
    <lineage>
        <taxon>Bacteria</taxon>
        <taxon>Bacillati</taxon>
        <taxon>Bacillota</taxon>
        <taxon>Bacilli</taxon>
        <taxon>Bacillales</taxon>
        <taxon>Bacillaceae</taxon>
        <taxon>Virgibacillus</taxon>
    </lineage>
</organism>
<reference evidence="1 2" key="1">
    <citation type="submission" date="2021-03" db="EMBL/GenBank/DDBJ databases">
        <title>Genomic Encyclopedia of Type Strains, Phase IV (KMG-IV): sequencing the most valuable type-strain genomes for metagenomic binning, comparative biology and taxonomic classification.</title>
        <authorList>
            <person name="Goeker M."/>
        </authorList>
    </citation>
    <scope>NUCLEOTIDE SEQUENCE [LARGE SCALE GENOMIC DNA]</scope>
    <source>
        <strain evidence="1 2">DSM 21085</strain>
    </source>
</reference>
<comment type="caution">
    <text evidence="1">The sequence shown here is derived from an EMBL/GenBank/DDBJ whole genome shotgun (WGS) entry which is preliminary data.</text>
</comment>
<proteinExistence type="predicted"/>